<gene>
    <name evidence="3" type="ORF">H9632_12905</name>
</gene>
<proteinExistence type="predicted"/>
<feature type="signal peptide" evidence="1">
    <location>
        <begin position="1"/>
        <end position="20"/>
    </location>
</feature>
<dbReference type="PROSITE" id="PS51257">
    <property type="entry name" value="PROKAR_LIPOPROTEIN"/>
    <property type="match status" value="1"/>
</dbReference>
<dbReference type="RefSeq" id="WP_191704473.1">
    <property type="nucleotide sequence ID" value="NZ_JACSPW010000012.1"/>
</dbReference>
<protein>
    <recommendedName>
        <fullName evidence="2">YhfM-like domain-containing protein</fullName>
    </recommendedName>
</protein>
<evidence type="ECO:0000313" key="3">
    <source>
        <dbReference type="EMBL" id="MBD8033963.1"/>
    </source>
</evidence>
<evidence type="ECO:0000256" key="1">
    <source>
        <dbReference type="SAM" id="SignalP"/>
    </source>
</evidence>
<dbReference type="Pfam" id="PF26353">
    <property type="entry name" value="YhfM"/>
    <property type="match status" value="1"/>
</dbReference>
<name>A0ABR8XPU1_9BACL</name>
<reference evidence="3 4" key="1">
    <citation type="submission" date="2020-08" db="EMBL/GenBank/DDBJ databases">
        <title>A Genomic Blueprint of the Chicken Gut Microbiome.</title>
        <authorList>
            <person name="Gilroy R."/>
            <person name="Ravi A."/>
            <person name="Getino M."/>
            <person name="Pursley I."/>
            <person name="Horton D.L."/>
            <person name="Alikhan N.-F."/>
            <person name="Baker D."/>
            <person name="Gharbi K."/>
            <person name="Hall N."/>
            <person name="Watson M."/>
            <person name="Adriaenssens E.M."/>
            <person name="Foster-Nyarko E."/>
            <person name="Jarju S."/>
            <person name="Secka A."/>
            <person name="Antonio M."/>
            <person name="Oren A."/>
            <person name="Chaudhuri R."/>
            <person name="La Ragione R.M."/>
            <person name="Hildebrand F."/>
            <person name="Pallen M.J."/>
        </authorList>
    </citation>
    <scope>NUCLEOTIDE SEQUENCE [LARGE SCALE GENOMIC DNA]</scope>
    <source>
        <strain evidence="3 4">Sa1YVA6</strain>
    </source>
</reference>
<feature type="chain" id="PRO_5047091986" description="YhfM-like domain-containing protein" evidence="1">
    <location>
        <begin position="21"/>
        <end position="152"/>
    </location>
</feature>
<dbReference type="EMBL" id="JACSPW010000012">
    <property type="protein sequence ID" value="MBD8033963.1"/>
    <property type="molecule type" value="Genomic_DNA"/>
</dbReference>
<dbReference type="InterPro" id="IPR058780">
    <property type="entry name" value="YhfM-like_dom"/>
</dbReference>
<feature type="domain" description="YhfM-like" evidence="2">
    <location>
        <begin position="52"/>
        <end position="151"/>
    </location>
</feature>
<keyword evidence="4" id="KW-1185">Reference proteome</keyword>
<dbReference type="Proteomes" id="UP000600565">
    <property type="component" value="Unassembled WGS sequence"/>
</dbReference>
<evidence type="ECO:0000259" key="2">
    <source>
        <dbReference type="Pfam" id="PF26353"/>
    </source>
</evidence>
<organism evidence="3 4">
    <name type="scientific">Solibacillus merdavium</name>
    <dbReference type="NCBI Taxonomy" id="2762218"/>
    <lineage>
        <taxon>Bacteria</taxon>
        <taxon>Bacillati</taxon>
        <taxon>Bacillota</taxon>
        <taxon>Bacilli</taxon>
        <taxon>Bacillales</taxon>
        <taxon>Caryophanaceae</taxon>
        <taxon>Solibacillus</taxon>
    </lineage>
</organism>
<evidence type="ECO:0000313" key="4">
    <source>
        <dbReference type="Proteomes" id="UP000600565"/>
    </source>
</evidence>
<comment type="caution">
    <text evidence="3">The sequence shown here is derived from an EMBL/GenBank/DDBJ whole genome shotgun (WGS) entry which is preliminary data.</text>
</comment>
<sequence>MKKVMLLVLSLTITSTILLGCQTNESNAINNGENKPKQQSEVEEVPTLQIDGKIKEVSISKTKGSNKIVLEDSSSIETLKTIIMSGIKVNGIADMTNPEYYMNIIYENGNTQYFYLWIHEKGETSTLMNTEDTHTAYTVGKEMTEKLIEFIK</sequence>
<accession>A0ABR8XPU1</accession>
<keyword evidence="1" id="KW-0732">Signal</keyword>